<dbReference type="EMBL" id="CM009750">
    <property type="protein sequence ID" value="PUZ71372.1"/>
    <property type="molecule type" value="Genomic_DNA"/>
</dbReference>
<dbReference type="AlphaFoldDB" id="A0A2T7EU63"/>
<evidence type="ECO:0000256" key="1">
    <source>
        <dbReference type="SAM" id="MobiDB-lite"/>
    </source>
</evidence>
<gene>
    <name evidence="2" type="ORF">GQ55_2G308400</name>
</gene>
<feature type="region of interest" description="Disordered" evidence="1">
    <location>
        <begin position="74"/>
        <end position="103"/>
    </location>
</feature>
<dbReference type="Gramene" id="PUZ71372">
    <property type="protein sequence ID" value="PUZ71372"/>
    <property type="gene ID" value="GQ55_2G308400"/>
</dbReference>
<sequence length="103" mass="10777">MLQAVRGSERAGGSCDGLTIPLARLLPLASSEMKPPSAPSGCTSLWPARPARRLAGPVRACSNFSVLFRRLGNSASSSSAPSWSALSRQPPPSRLFFSSASSF</sequence>
<protein>
    <submittedName>
        <fullName evidence="2">Uncharacterized protein</fullName>
    </submittedName>
</protein>
<evidence type="ECO:0000313" key="3">
    <source>
        <dbReference type="Proteomes" id="UP000244336"/>
    </source>
</evidence>
<accession>A0A2T7EU63</accession>
<evidence type="ECO:0000313" key="2">
    <source>
        <dbReference type="EMBL" id="PUZ71372.1"/>
    </source>
</evidence>
<reference evidence="2 3" key="1">
    <citation type="submission" date="2018-04" db="EMBL/GenBank/DDBJ databases">
        <title>WGS assembly of Panicum hallii var. hallii HAL2.</title>
        <authorList>
            <person name="Lovell J."/>
            <person name="Jenkins J."/>
            <person name="Lowry D."/>
            <person name="Mamidi S."/>
            <person name="Sreedasyam A."/>
            <person name="Weng X."/>
            <person name="Barry K."/>
            <person name="Bonette J."/>
            <person name="Campitelli B."/>
            <person name="Daum C."/>
            <person name="Gordon S."/>
            <person name="Gould B."/>
            <person name="Lipzen A."/>
            <person name="MacQueen A."/>
            <person name="Palacio-Mejia J."/>
            <person name="Plott C."/>
            <person name="Shakirov E."/>
            <person name="Shu S."/>
            <person name="Yoshinaga Y."/>
            <person name="Zane M."/>
            <person name="Rokhsar D."/>
            <person name="Grimwood J."/>
            <person name="Schmutz J."/>
            <person name="Juenger T."/>
        </authorList>
    </citation>
    <scope>NUCLEOTIDE SEQUENCE [LARGE SCALE GENOMIC DNA]</scope>
    <source>
        <strain evidence="3">cv. HAL2</strain>
    </source>
</reference>
<name>A0A2T7EU63_9POAL</name>
<proteinExistence type="predicted"/>
<feature type="compositionally biased region" description="Low complexity" evidence="1">
    <location>
        <begin position="74"/>
        <end position="87"/>
    </location>
</feature>
<dbReference type="Proteomes" id="UP000244336">
    <property type="component" value="Chromosome 2"/>
</dbReference>
<organism evidence="2 3">
    <name type="scientific">Panicum hallii var. hallii</name>
    <dbReference type="NCBI Taxonomy" id="1504633"/>
    <lineage>
        <taxon>Eukaryota</taxon>
        <taxon>Viridiplantae</taxon>
        <taxon>Streptophyta</taxon>
        <taxon>Embryophyta</taxon>
        <taxon>Tracheophyta</taxon>
        <taxon>Spermatophyta</taxon>
        <taxon>Magnoliopsida</taxon>
        <taxon>Liliopsida</taxon>
        <taxon>Poales</taxon>
        <taxon>Poaceae</taxon>
        <taxon>PACMAD clade</taxon>
        <taxon>Panicoideae</taxon>
        <taxon>Panicodae</taxon>
        <taxon>Paniceae</taxon>
        <taxon>Panicinae</taxon>
        <taxon>Panicum</taxon>
        <taxon>Panicum sect. Panicum</taxon>
    </lineage>
</organism>
<keyword evidence="3" id="KW-1185">Reference proteome</keyword>